<dbReference type="Gene3D" id="1.25.40.390">
    <property type="match status" value="2"/>
</dbReference>
<organism evidence="9 10">
    <name type="scientific">Xylanibacter caecicola</name>
    <dbReference type="NCBI Taxonomy" id="2736294"/>
    <lineage>
        <taxon>Bacteria</taxon>
        <taxon>Pseudomonadati</taxon>
        <taxon>Bacteroidota</taxon>
        <taxon>Bacteroidia</taxon>
        <taxon>Bacteroidales</taxon>
        <taxon>Prevotellaceae</taxon>
        <taxon>Xylanibacter</taxon>
    </lineage>
</organism>
<keyword evidence="5" id="KW-0998">Cell outer membrane</keyword>
<evidence type="ECO:0000256" key="3">
    <source>
        <dbReference type="ARBA" id="ARBA00022729"/>
    </source>
</evidence>
<dbReference type="EMBL" id="JABKKJ010000035">
    <property type="protein sequence ID" value="NPE26223.1"/>
    <property type="molecule type" value="Genomic_DNA"/>
</dbReference>
<protein>
    <submittedName>
        <fullName evidence="9">RagB/SusD family nutrient uptake outer membrane protein</fullName>
    </submittedName>
</protein>
<evidence type="ECO:0000256" key="2">
    <source>
        <dbReference type="ARBA" id="ARBA00006275"/>
    </source>
</evidence>
<evidence type="ECO:0000259" key="8">
    <source>
        <dbReference type="Pfam" id="PF14322"/>
    </source>
</evidence>
<reference evidence="9 10" key="1">
    <citation type="submission" date="2020-05" db="EMBL/GenBank/DDBJ databases">
        <title>Distinct polysaccharide utilization as determinants for interspecies competition between intestinal Prevotella spp.</title>
        <authorList>
            <person name="Galvez E.J.C."/>
            <person name="Iljazovic A."/>
            <person name="Strowig T."/>
        </authorList>
    </citation>
    <scope>NUCLEOTIDE SEQUENCE [LARGE SCALE GENOMIC DNA]</scope>
    <source>
        <strain evidence="9 10">PCHR</strain>
    </source>
</reference>
<keyword evidence="4" id="KW-0472">Membrane</keyword>
<evidence type="ECO:0000256" key="5">
    <source>
        <dbReference type="ARBA" id="ARBA00023237"/>
    </source>
</evidence>
<proteinExistence type="inferred from homology"/>
<evidence type="ECO:0000256" key="6">
    <source>
        <dbReference type="SAM" id="SignalP"/>
    </source>
</evidence>
<dbReference type="RefSeq" id="WP_172345680.1">
    <property type="nucleotide sequence ID" value="NZ_CASYYZ010000074.1"/>
</dbReference>
<evidence type="ECO:0000256" key="1">
    <source>
        <dbReference type="ARBA" id="ARBA00004442"/>
    </source>
</evidence>
<dbReference type="PROSITE" id="PS51257">
    <property type="entry name" value="PROKAR_LIPOPROTEIN"/>
    <property type="match status" value="1"/>
</dbReference>
<dbReference type="InterPro" id="IPR033985">
    <property type="entry name" value="SusD-like_N"/>
</dbReference>
<feature type="domain" description="RagB/SusD" evidence="7">
    <location>
        <begin position="370"/>
        <end position="642"/>
    </location>
</feature>
<comment type="caution">
    <text evidence="9">The sequence shown here is derived from an EMBL/GenBank/DDBJ whole genome shotgun (WGS) entry which is preliminary data.</text>
</comment>
<sequence>MKKIIYAGAAMILTLGACSLDETNYAALDTEKVYSTQAGMNAIVNSCYENVYYMYGKVDGIDLMEMGTDLWKNGGRNSGHGDLTNYNENLTPSSGVIKTVWNSLYAIVGYCNTAIAYKDKGVDFDSESIKPKVAEAYFLRGFANYHIVEQWGGVVLQKESLASSGVSSEKGIRSTEDEFYNQIISDLKFAAENLPIKQGERGRASRKAALGMLAKAYLQCTRLYADGSAERKDYADSAFQCATELIDNASQYDCGLYASTATKSGDAQMWDDDNNKNNKEVLFTEAIDHETGNNPEWWNRGRTCQYYMMNIGSQAQNFGVSGSGLRYGRANATVWGPTLYLLKDCFEPKMQKSDATNEELKGFAKSKDVTPDTRFAQAFYYKYYAAGQTTLGKELLTRYKKAVNEESGQFDENEYKKYFGTLAKRRIAKAALPGVDYNIKYPGKHYYAGGQASTENLEDESVSDGLAVYTPNWELDTLETTKSKRLAVGIDNQYEMRTGESEPYGGRAAYSYFRSLQPSWKKWRAFKYTYTNQYCMMDIPIIRLTDIYLIAAEASIVAGYPQEGIKYLNAVRRHAAVSGDAAQMDATTNDMTIDYILKERARELCGEQWRWYDLKRTGKLTAEYLSTPGMNPYITTFDNSRHIVRPVPQQFLDQIANPDEFGTNGY</sequence>
<gene>
    <name evidence="9" type="ORF">HPS54_12015</name>
</gene>
<dbReference type="Proteomes" id="UP000820977">
    <property type="component" value="Unassembled WGS sequence"/>
</dbReference>
<comment type="similarity">
    <text evidence="2">Belongs to the SusD family.</text>
</comment>
<feature type="signal peptide" evidence="6">
    <location>
        <begin position="1"/>
        <end position="19"/>
    </location>
</feature>
<accession>A0ABX2B6Y0</accession>
<evidence type="ECO:0000259" key="7">
    <source>
        <dbReference type="Pfam" id="PF07980"/>
    </source>
</evidence>
<comment type="subcellular location">
    <subcellularLocation>
        <location evidence="1">Cell outer membrane</location>
    </subcellularLocation>
</comment>
<dbReference type="Pfam" id="PF07980">
    <property type="entry name" value="SusD_RagB"/>
    <property type="match status" value="1"/>
</dbReference>
<evidence type="ECO:0000313" key="9">
    <source>
        <dbReference type="EMBL" id="NPE26223.1"/>
    </source>
</evidence>
<evidence type="ECO:0000256" key="4">
    <source>
        <dbReference type="ARBA" id="ARBA00023136"/>
    </source>
</evidence>
<keyword evidence="10" id="KW-1185">Reference proteome</keyword>
<name>A0ABX2B6Y0_9BACT</name>
<feature type="domain" description="SusD-like N-terminal" evidence="8">
    <location>
        <begin position="20"/>
        <end position="218"/>
    </location>
</feature>
<dbReference type="SUPFAM" id="SSF48452">
    <property type="entry name" value="TPR-like"/>
    <property type="match status" value="1"/>
</dbReference>
<dbReference type="Pfam" id="PF14322">
    <property type="entry name" value="SusD-like_3"/>
    <property type="match status" value="1"/>
</dbReference>
<evidence type="ECO:0000313" key="10">
    <source>
        <dbReference type="Proteomes" id="UP000820977"/>
    </source>
</evidence>
<dbReference type="InterPro" id="IPR012944">
    <property type="entry name" value="SusD_RagB_dom"/>
</dbReference>
<feature type="chain" id="PRO_5047269076" evidence="6">
    <location>
        <begin position="20"/>
        <end position="666"/>
    </location>
</feature>
<keyword evidence="3 6" id="KW-0732">Signal</keyword>
<dbReference type="InterPro" id="IPR011990">
    <property type="entry name" value="TPR-like_helical_dom_sf"/>
</dbReference>